<gene>
    <name evidence="2" type="ORF">METZ01_LOCUS162313</name>
</gene>
<sequence>VVGLIAPLAAVSKYNPQRIRNIYQPGSDQPFKLSRSKIDLFIECPRCFYLDRRLGTGRPPGFPFNLNLAVDRLLKAEFDTHRAAGTAHPLQEQYGVDARPAAHEQLAEWRENFKGVQFLHEPTNLTITGAIDDLWQEPGGDYIVVDYKATSKKEPITVLDQGWHAGYKRQLEIYQWLLRRNGHPVSNTGYFVYCNGRSGAKAFDSKLEFDVTLIAHEGNDHWVEGTLQLIHACLNSDEIPGPGPACDYCAYVRAIGELHVGSHPVLAW</sequence>
<feature type="non-terminal residue" evidence="2">
    <location>
        <position position="1"/>
    </location>
</feature>
<dbReference type="EMBL" id="UINC01028452">
    <property type="protein sequence ID" value="SVB09459.1"/>
    <property type="molecule type" value="Genomic_DNA"/>
</dbReference>
<feature type="domain" description="PD-(D/E)XK endonuclease-like" evidence="1">
    <location>
        <begin position="93"/>
        <end position="252"/>
    </location>
</feature>
<dbReference type="InterPro" id="IPR038726">
    <property type="entry name" value="PDDEXK_AddAB-type"/>
</dbReference>
<evidence type="ECO:0000313" key="2">
    <source>
        <dbReference type="EMBL" id="SVB09459.1"/>
    </source>
</evidence>
<accession>A0A382B6Z3</accession>
<dbReference type="Pfam" id="PF12705">
    <property type="entry name" value="PDDEXK_1"/>
    <property type="match status" value="1"/>
</dbReference>
<organism evidence="2">
    <name type="scientific">marine metagenome</name>
    <dbReference type="NCBI Taxonomy" id="408172"/>
    <lineage>
        <taxon>unclassified sequences</taxon>
        <taxon>metagenomes</taxon>
        <taxon>ecological metagenomes</taxon>
    </lineage>
</organism>
<proteinExistence type="predicted"/>
<evidence type="ECO:0000259" key="1">
    <source>
        <dbReference type="Pfam" id="PF12705"/>
    </source>
</evidence>
<dbReference type="Gene3D" id="3.90.320.10">
    <property type="match status" value="1"/>
</dbReference>
<protein>
    <recommendedName>
        <fullName evidence="1">PD-(D/E)XK endonuclease-like domain-containing protein</fullName>
    </recommendedName>
</protein>
<dbReference type="InterPro" id="IPR011335">
    <property type="entry name" value="Restrct_endonuc-II-like"/>
</dbReference>
<reference evidence="2" key="1">
    <citation type="submission" date="2018-05" db="EMBL/GenBank/DDBJ databases">
        <authorList>
            <person name="Lanie J.A."/>
            <person name="Ng W.-L."/>
            <person name="Kazmierczak K.M."/>
            <person name="Andrzejewski T.M."/>
            <person name="Davidsen T.M."/>
            <person name="Wayne K.J."/>
            <person name="Tettelin H."/>
            <person name="Glass J.I."/>
            <person name="Rusch D."/>
            <person name="Podicherti R."/>
            <person name="Tsui H.-C.T."/>
            <person name="Winkler M.E."/>
        </authorList>
    </citation>
    <scope>NUCLEOTIDE SEQUENCE</scope>
</reference>
<dbReference type="InterPro" id="IPR011604">
    <property type="entry name" value="PDDEXK-like_dom_sf"/>
</dbReference>
<dbReference type="SUPFAM" id="SSF52980">
    <property type="entry name" value="Restriction endonuclease-like"/>
    <property type="match status" value="1"/>
</dbReference>
<name>A0A382B6Z3_9ZZZZ</name>
<dbReference type="AlphaFoldDB" id="A0A382B6Z3"/>